<protein>
    <recommendedName>
        <fullName evidence="8">DNA 3'-5' helicase</fullName>
        <ecNumber evidence="8">5.6.2.4</ecNumber>
    </recommendedName>
</protein>
<dbReference type="KEGG" id="nod:FOH10_27825"/>
<dbReference type="EC" id="5.6.2.4" evidence="8"/>
<dbReference type="GeneID" id="80336170"/>
<dbReference type="SUPFAM" id="SSF52540">
    <property type="entry name" value="P-loop containing nucleoside triphosphate hydrolases"/>
    <property type="match status" value="2"/>
</dbReference>
<evidence type="ECO:0000256" key="4">
    <source>
        <dbReference type="ARBA" id="ARBA00022806"/>
    </source>
</evidence>
<dbReference type="GO" id="GO:0005524">
    <property type="term" value="F:ATP binding"/>
    <property type="evidence" value="ECO:0007669"/>
    <property type="project" value="UniProtKB-KW"/>
</dbReference>
<keyword evidence="6" id="KW-0413">Isomerase</keyword>
<evidence type="ECO:0000256" key="8">
    <source>
        <dbReference type="ARBA" id="ARBA00034808"/>
    </source>
</evidence>
<dbReference type="Pfam" id="PF13625">
    <property type="entry name" value="Helicase_C_3"/>
    <property type="match status" value="1"/>
</dbReference>
<dbReference type="InterPro" id="IPR050615">
    <property type="entry name" value="ATP-dep_DNA_Helicase"/>
</dbReference>
<comment type="catalytic activity">
    <reaction evidence="9">
        <text>ATP + H2O = ADP + phosphate + H(+)</text>
        <dbReference type="Rhea" id="RHEA:13065"/>
        <dbReference type="ChEBI" id="CHEBI:15377"/>
        <dbReference type="ChEBI" id="CHEBI:15378"/>
        <dbReference type="ChEBI" id="CHEBI:30616"/>
        <dbReference type="ChEBI" id="CHEBI:43474"/>
        <dbReference type="ChEBI" id="CHEBI:456216"/>
        <dbReference type="EC" id="5.6.2.4"/>
    </reaction>
</comment>
<evidence type="ECO:0000259" key="10">
    <source>
        <dbReference type="PROSITE" id="PS51192"/>
    </source>
</evidence>
<dbReference type="GO" id="GO:0003677">
    <property type="term" value="F:DNA binding"/>
    <property type="evidence" value="ECO:0007669"/>
    <property type="project" value="InterPro"/>
</dbReference>
<dbReference type="GO" id="GO:0016787">
    <property type="term" value="F:hydrolase activity"/>
    <property type="evidence" value="ECO:0007669"/>
    <property type="project" value="UniProtKB-KW"/>
</dbReference>
<dbReference type="GO" id="GO:0043138">
    <property type="term" value="F:3'-5' DNA helicase activity"/>
    <property type="evidence" value="ECO:0007669"/>
    <property type="project" value="UniProtKB-EC"/>
</dbReference>
<keyword evidence="5" id="KW-0067">ATP-binding</keyword>
<dbReference type="InterPro" id="IPR032438">
    <property type="entry name" value="ERCC3_RAD25_C"/>
</dbReference>
<organism evidence="12 13">
    <name type="scientific">Nocardia otitidiscaviarum</name>
    <dbReference type="NCBI Taxonomy" id="1823"/>
    <lineage>
        <taxon>Bacteria</taxon>
        <taxon>Bacillati</taxon>
        <taxon>Actinomycetota</taxon>
        <taxon>Actinomycetes</taxon>
        <taxon>Mycobacteriales</taxon>
        <taxon>Nocardiaceae</taxon>
        <taxon>Nocardia</taxon>
    </lineage>
</organism>
<evidence type="ECO:0000256" key="6">
    <source>
        <dbReference type="ARBA" id="ARBA00023235"/>
    </source>
</evidence>
<feature type="domain" description="Helicase ATP-binding" evidence="10">
    <location>
        <begin position="192"/>
        <end position="346"/>
    </location>
</feature>
<dbReference type="EMBL" id="CP041695">
    <property type="protein sequence ID" value="QDP81978.1"/>
    <property type="molecule type" value="Genomic_DNA"/>
</dbReference>
<dbReference type="Proteomes" id="UP000317039">
    <property type="component" value="Chromosome"/>
</dbReference>
<dbReference type="NCBIfam" id="NF045503">
    <property type="entry name" value="repair_heli_XPB"/>
    <property type="match status" value="1"/>
</dbReference>
<dbReference type="InterPro" id="IPR032830">
    <property type="entry name" value="XPB/Ssl2_N"/>
</dbReference>
<dbReference type="PANTHER" id="PTHR11274:SF0">
    <property type="entry name" value="GENERAL TRANSCRIPTION AND DNA REPAIR FACTOR IIH HELICASE SUBUNIT XPB"/>
    <property type="match status" value="1"/>
</dbReference>
<evidence type="ECO:0000313" key="12">
    <source>
        <dbReference type="EMBL" id="QDP81978.1"/>
    </source>
</evidence>
<dbReference type="Gene3D" id="3.40.50.300">
    <property type="entry name" value="P-loop containing nucleotide triphosphate hydrolases"/>
    <property type="match status" value="2"/>
</dbReference>
<dbReference type="InterPro" id="IPR027417">
    <property type="entry name" value="P-loop_NTPase"/>
</dbReference>
<feature type="domain" description="Helicase C-terminal" evidence="11">
    <location>
        <begin position="400"/>
        <end position="546"/>
    </location>
</feature>
<dbReference type="SMART" id="SM00487">
    <property type="entry name" value="DEXDc"/>
    <property type="match status" value="1"/>
</dbReference>
<dbReference type="Pfam" id="PF04851">
    <property type="entry name" value="ResIII"/>
    <property type="match status" value="1"/>
</dbReference>
<dbReference type="InterPro" id="IPR006935">
    <property type="entry name" value="Helicase/UvrB_N"/>
</dbReference>
<keyword evidence="2" id="KW-0547">Nucleotide-binding</keyword>
<comment type="similarity">
    <text evidence="1">Belongs to the helicase family. RAD25/XPB subfamily.</text>
</comment>
<dbReference type="PRINTS" id="PR00851">
    <property type="entry name" value="XRODRMPGMNTB"/>
</dbReference>
<evidence type="ECO:0000256" key="2">
    <source>
        <dbReference type="ARBA" id="ARBA00022741"/>
    </source>
</evidence>
<dbReference type="PROSITE" id="PS51192">
    <property type="entry name" value="HELICASE_ATP_BIND_1"/>
    <property type="match status" value="1"/>
</dbReference>
<dbReference type="PROSITE" id="PS51194">
    <property type="entry name" value="HELICASE_CTER"/>
    <property type="match status" value="1"/>
</dbReference>
<dbReference type="PANTHER" id="PTHR11274">
    <property type="entry name" value="RAD25/XP-B DNA REPAIR HELICASE"/>
    <property type="match status" value="1"/>
</dbReference>
<proteinExistence type="inferred from homology"/>
<evidence type="ECO:0000256" key="7">
    <source>
        <dbReference type="ARBA" id="ARBA00034617"/>
    </source>
</evidence>
<dbReference type="CDD" id="cd18789">
    <property type="entry name" value="SF2_C_XPB"/>
    <property type="match status" value="1"/>
</dbReference>
<sequence length="552" mass="61122">MTDGPLIVQSDKTLLLEVDHESADAARQAIAPFAELERAPEHVHTYRITPLALWNARAAGHDAEQVVDALVTYSRYAVPQPLLVDIVDTMARYGRLQLVKHPAHGLTLVSLDRAVLEEVLRHKKIAPMLGARLDDDTVIVHSSERGHIKQALLKIGWPAEDLAGYVDGEAHPIDLDFESGGWHLRDYQEMAADSFWAGGSGVVVLPCGAGKTMVGAAAMAKAKATTLILVTNTVAGRQWRRELLARTSLTEDEIGEYSGERKEIRPVTIATYQVITRKTKGEYRHLELFDSRDWGLVIYDEVHLLPAPVFRMTADLQSRRRLGLTATLVREDGREGDVFSLIGPKRYDAPWKDIEAQGWIAPADCVEVRVTLTDAERMAYATAEPEERYKLCSTARTKLAVVESILAQHRDAPSLVIGAYLDQLEELGEHLNAPVIQGSTRTKEREALFESFRQGEIPVLVVSKVANFSIDLPEASVAVQVSGTFGSRQEEAQRLGRLLRPKQDGGQAHFYSVVSRDTLDAEYAAHRQRFLAEQGYAYRITDADDLLGPAIG</sequence>
<dbReference type="AlphaFoldDB" id="A0A516NSU9"/>
<evidence type="ECO:0000313" key="13">
    <source>
        <dbReference type="Proteomes" id="UP000317039"/>
    </source>
</evidence>
<dbReference type="InterPro" id="IPR001650">
    <property type="entry name" value="Helicase_C-like"/>
</dbReference>
<keyword evidence="4 12" id="KW-0347">Helicase</keyword>
<accession>A0A516NSU9</accession>
<dbReference type="RefSeq" id="WP_143982919.1">
    <property type="nucleotide sequence ID" value="NZ_CP041695.1"/>
</dbReference>
<dbReference type="SMART" id="SM00490">
    <property type="entry name" value="HELICc"/>
    <property type="match status" value="1"/>
</dbReference>
<keyword evidence="3" id="KW-0378">Hydrolase</keyword>
<evidence type="ECO:0000259" key="11">
    <source>
        <dbReference type="PROSITE" id="PS51194"/>
    </source>
</evidence>
<gene>
    <name evidence="12" type="ORF">FOH10_27825</name>
</gene>
<name>A0A516NSU9_9NOCA</name>
<evidence type="ECO:0000256" key="3">
    <source>
        <dbReference type="ARBA" id="ARBA00022801"/>
    </source>
</evidence>
<reference evidence="12 13" key="1">
    <citation type="submission" date="2019-07" db="EMBL/GenBank/DDBJ databases">
        <title>Complete Genome Sequence and Methylome Analysis of Nocardia otitidis-caviarum NEB252.</title>
        <authorList>
            <person name="Fomenkov A."/>
            <person name="Anton B.P."/>
            <person name="Vincze T."/>
            <person name="Roberts R.J."/>
        </authorList>
    </citation>
    <scope>NUCLEOTIDE SEQUENCE [LARGE SCALE GENOMIC DNA]</scope>
    <source>
        <strain evidence="12 13">NEB252</strain>
    </source>
</reference>
<evidence type="ECO:0000256" key="5">
    <source>
        <dbReference type="ARBA" id="ARBA00022840"/>
    </source>
</evidence>
<dbReference type="InterPro" id="IPR014001">
    <property type="entry name" value="Helicase_ATP-bd"/>
</dbReference>
<evidence type="ECO:0000256" key="1">
    <source>
        <dbReference type="ARBA" id="ARBA00006637"/>
    </source>
</evidence>
<dbReference type="Pfam" id="PF16203">
    <property type="entry name" value="ERCC3_RAD25_C"/>
    <property type="match status" value="1"/>
</dbReference>
<evidence type="ECO:0000256" key="9">
    <source>
        <dbReference type="ARBA" id="ARBA00048988"/>
    </source>
</evidence>
<comment type="catalytic activity">
    <reaction evidence="7">
        <text>Couples ATP hydrolysis with the unwinding of duplex DNA by translocating in the 3'-5' direction.</text>
        <dbReference type="EC" id="5.6.2.4"/>
    </reaction>
</comment>